<evidence type="ECO:0000256" key="5">
    <source>
        <dbReference type="SAM" id="MobiDB-lite"/>
    </source>
</evidence>
<organism evidence="7">
    <name type="scientific">Daucus carota subsp. sativus</name>
    <name type="common">Carrot</name>
    <dbReference type="NCBI Taxonomy" id="79200"/>
    <lineage>
        <taxon>Eukaryota</taxon>
        <taxon>Viridiplantae</taxon>
        <taxon>Streptophyta</taxon>
        <taxon>Embryophyta</taxon>
        <taxon>Tracheophyta</taxon>
        <taxon>Spermatophyta</taxon>
        <taxon>Magnoliopsida</taxon>
        <taxon>eudicotyledons</taxon>
        <taxon>Gunneridae</taxon>
        <taxon>Pentapetalae</taxon>
        <taxon>asterids</taxon>
        <taxon>campanulids</taxon>
        <taxon>Apiales</taxon>
        <taxon>Apiaceae</taxon>
        <taxon>Apioideae</taxon>
        <taxon>Scandiceae</taxon>
        <taxon>Daucinae</taxon>
        <taxon>Daucus</taxon>
        <taxon>Daucus sect. Daucus</taxon>
    </lineage>
</organism>
<keyword evidence="3" id="KW-0804">Transcription</keyword>
<reference evidence="8" key="2">
    <citation type="submission" date="2022-03" db="EMBL/GenBank/DDBJ databases">
        <title>Draft title - Genomic analysis of global carrot germplasm unveils the trajectory of domestication and the origin of high carotenoid orange carrot.</title>
        <authorList>
            <person name="Iorizzo M."/>
            <person name="Ellison S."/>
            <person name="Senalik D."/>
            <person name="Macko-Podgorni A."/>
            <person name="Grzebelus D."/>
            <person name="Bostan H."/>
            <person name="Rolling W."/>
            <person name="Curaba J."/>
            <person name="Simon P."/>
        </authorList>
    </citation>
    <scope>NUCLEOTIDE SEQUENCE</scope>
    <source>
        <tissue evidence="8">Leaf</tissue>
    </source>
</reference>
<dbReference type="GO" id="GO:0005634">
    <property type="term" value="C:nucleus"/>
    <property type="evidence" value="ECO:0007669"/>
    <property type="project" value="UniProtKB-SubCell"/>
</dbReference>
<reference evidence="7" key="1">
    <citation type="journal article" date="2016" name="Nat. Genet.">
        <title>A high-quality carrot genome assembly provides new insights into carotenoid accumulation and asterid genome evolution.</title>
        <authorList>
            <person name="Iorizzo M."/>
            <person name="Ellison S."/>
            <person name="Senalik D."/>
            <person name="Zeng P."/>
            <person name="Satapoomin P."/>
            <person name="Huang J."/>
            <person name="Bowman M."/>
            <person name="Iovene M."/>
            <person name="Sanseverino W."/>
            <person name="Cavagnaro P."/>
            <person name="Yildiz M."/>
            <person name="Macko-Podgorni A."/>
            <person name="Moranska E."/>
            <person name="Grzebelus E."/>
            <person name="Grzebelus D."/>
            <person name="Ashrafi H."/>
            <person name="Zheng Z."/>
            <person name="Cheng S."/>
            <person name="Spooner D."/>
            <person name="Van Deynze A."/>
            <person name="Simon P."/>
        </authorList>
    </citation>
    <scope>NUCLEOTIDE SEQUENCE [LARGE SCALE GENOMIC DNA]</scope>
    <source>
        <tissue evidence="7">Leaf</tissue>
    </source>
</reference>
<dbReference type="Proteomes" id="UP000077755">
    <property type="component" value="Chromosome 3"/>
</dbReference>
<evidence type="ECO:0000256" key="1">
    <source>
        <dbReference type="ARBA" id="ARBA00004123"/>
    </source>
</evidence>
<evidence type="ECO:0000259" key="6">
    <source>
        <dbReference type="PROSITE" id="PS50888"/>
    </source>
</evidence>
<dbReference type="CDD" id="cd11444">
    <property type="entry name" value="bHLH_AtIBH1_like"/>
    <property type="match status" value="1"/>
</dbReference>
<dbReference type="AlphaFoldDB" id="A0A161WXX8"/>
<dbReference type="PANTHER" id="PTHR33124">
    <property type="entry name" value="TRANSCRIPTION FACTOR IBH1-LIKE 1"/>
    <property type="match status" value="1"/>
</dbReference>
<keyword evidence="2" id="KW-0805">Transcription regulation</keyword>
<feature type="region of interest" description="Disordered" evidence="5">
    <location>
        <begin position="19"/>
        <end position="41"/>
    </location>
</feature>
<proteinExistence type="predicted"/>
<dbReference type="Gramene" id="KZN03575">
    <property type="protein sequence ID" value="KZN03575"/>
    <property type="gene ID" value="DCAR_012331"/>
</dbReference>
<evidence type="ECO:0000256" key="4">
    <source>
        <dbReference type="ARBA" id="ARBA00023242"/>
    </source>
</evidence>
<dbReference type="InterPro" id="IPR011598">
    <property type="entry name" value="bHLH_dom"/>
</dbReference>
<evidence type="ECO:0000313" key="7">
    <source>
        <dbReference type="EMBL" id="KZN03575.1"/>
    </source>
</evidence>
<protein>
    <recommendedName>
        <fullName evidence="6">BHLH domain-containing protein</fullName>
    </recommendedName>
</protein>
<dbReference type="GO" id="GO:0046983">
    <property type="term" value="F:protein dimerization activity"/>
    <property type="evidence" value="ECO:0007669"/>
    <property type="project" value="InterPro"/>
</dbReference>
<dbReference type="InterPro" id="IPR036638">
    <property type="entry name" value="HLH_DNA-bd_sf"/>
</dbReference>
<dbReference type="SUPFAM" id="SSF47459">
    <property type="entry name" value="HLH, helix-loop-helix DNA-binding domain"/>
    <property type="match status" value="1"/>
</dbReference>
<dbReference type="PANTHER" id="PTHR33124:SF39">
    <property type="entry name" value="TRANSCRIPTION FACTOR UPBEAT1"/>
    <property type="match status" value="1"/>
</dbReference>
<dbReference type="GO" id="GO:0006355">
    <property type="term" value="P:regulation of DNA-templated transcription"/>
    <property type="evidence" value="ECO:0007669"/>
    <property type="project" value="InterPro"/>
</dbReference>
<gene>
    <name evidence="7" type="ORF">DCAR_012331</name>
    <name evidence="8" type="ORF">DCAR_0313973</name>
</gene>
<dbReference type="EMBL" id="LNRQ01000003">
    <property type="protein sequence ID" value="KZN03575.1"/>
    <property type="molecule type" value="Genomic_DNA"/>
</dbReference>
<feature type="compositionally biased region" description="Polar residues" evidence="5">
    <location>
        <begin position="19"/>
        <end position="32"/>
    </location>
</feature>
<dbReference type="InterPro" id="IPR044660">
    <property type="entry name" value="IBH1-like"/>
</dbReference>
<dbReference type="InterPro" id="IPR044549">
    <property type="entry name" value="bHLH_AtIBH1-like"/>
</dbReference>
<feature type="domain" description="BHLH" evidence="6">
    <location>
        <begin position="38"/>
        <end position="88"/>
    </location>
</feature>
<accession>A0A161WXX8</accession>
<keyword evidence="4" id="KW-0539">Nucleus</keyword>
<keyword evidence="9" id="KW-1185">Reference proteome</keyword>
<evidence type="ECO:0000256" key="2">
    <source>
        <dbReference type="ARBA" id="ARBA00023015"/>
    </source>
</evidence>
<evidence type="ECO:0000313" key="8">
    <source>
        <dbReference type="EMBL" id="WOG94676.1"/>
    </source>
</evidence>
<evidence type="ECO:0000256" key="3">
    <source>
        <dbReference type="ARBA" id="ARBA00023163"/>
    </source>
</evidence>
<name>A0A161WXX8_DAUCS</name>
<dbReference type="EMBL" id="CP093345">
    <property type="protein sequence ID" value="WOG94676.1"/>
    <property type="molecule type" value="Genomic_DNA"/>
</dbReference>
<dbReference type="GO" id="GO:0000976">
    <property type="term" value="F:transcription cis-regulatory region binding"/>
    <property type="evidence" value="ECO:0007669"/>
    <property type="project" value="UniProtKB-ARBA"/>
</dbReference>
<sequence length="109" mass="12374">MGICPKSFLVTVEKSFVTKRNTGKQGQSSTRTLMKRSRRRAGGFEIVRRRNHEVRRKVRTLKKLVPSSSSSKGLDGLFRDTADYILALQMRIQLMQVMFNGLSSAPDDI</sequence>
<comment type="subcellular location">
    <subcellularLocation>
        <location evidence="1">Nucleus</location>
    </subcellularLocation>
</comment>
<dbReference type="PROSITE" id="PS50888">
    <property type="entry name" value="BHLH"/>
    <property type="match status" value="1"/>
</dbReference>
<evidence type="ECO:0000313" key="9">
    <source>
        <dbReference type="Proteomes" id="UP000077755"/>
    </source>
</evidence>